<dbReference type="Pfam" id="PF06151">
    <property type="entry name" value="Trehalose_recp"/>
    <property type="match status" value="1"/>
</dbReference>
<feature type="transmembrane region" description="Helical" evidence="8">
    <location>
        <begin position="50"/>
        <end position="69"/>
    </location>
</feature>
<accession>A0ABP1Q8E4</accession>
<evidence type="ECO:0000256" key="1">
    <source>
        <dbReference type="ARBA" id="ARBA00004651"/>
    </source>
</evidence>
<comment type="subcellular location">
    <subcellularLocation>
        <location evidence="1">Cell membrane</location>
        <topology evidence="1">Multi-pass membrane protein</topology>
    </subcellularLocation>
</comment>
<name>A0ABP1Q8E4_9HEXA</name>
<evidence type="ECO:0000256" key="6">
    <source>
        <dbReference type="ARBA" id="ARBA00023136"/>
    </source>
</evidence>
<dbReference type="Proteomes" id="UP001642540">
    <property type="component" value="Unassembled WGS sequence"/>
</dbReference>
<evidence type="ECO:0000256" key="8">
    <source>
        <dbReference type="SAM" id="Phobius"/>
    </source>
</evidence>
<comment type="similarity">
    <text evidence="2">Belongs to the insect chemoreceptor superfamily. Gustatory receptor (GR) family. Gr5a subfamily.</text>
</comment>
<protein>
    <recommendedName>
        <fullName evidence="11">Gustatory receptor</fullName>
    </recommendedName>
</protein>
<proteinExistence type="inferred from homology"/>
<sequence>MHSASQEKLIESAKSLKSSKKIFEPLNTPVMDVELSPADHHEEDDLFSTFRGFLILGRILGVVPISGVFKKSYKDLYFSRRSFAAISSYICVVLLAFNASLGVAAAVRDQKRNALEIARAIGTPIYALWGLFIYTYFLLRGEEFMKIFKFWASCNLYYSKKDTYLYRIIVIISVIVFTSAVLENATIHMEYFEAFDDINGHIVRYGKETGNAPIHKMYYWRSHAVWNNAVGYHPIFLVIAILTHKWVLYGWNYIDVFMALFCRALYYKFKVLCKAAEDTLFQFLPLPLESPDAYIPSEFDRQAWLQVTRDHEQLCNLIDVMNRFFSPLLFVSYTVNIYYVCMQLLGALNPEFVAHSLVHSIYAPWSFVHIILRVFLLSICAAKINEYAHNIRNVVQRCPVELYDGRIAKLDKRVNAGPKLGFSGLGCFVVTKPFMLSILNVVFTIEIVLLQGLSTSQPSNTNCPKP</sequence>
<feature type="transmembrane region" description="Helical" evidence="8">
    <location>
        <begin position="164"/>
        <end position="182"/>
    </location>
</feature>
<evidence type="ECO:0000313" key="9">
    <source>
        <dbReference type="EMBL" id="CAL8093411.1"/>
    </source>
</evidence>
<evidence type="ECO:0000256" key="3">
    <source>
        <dbReference type="ARBA" id="ARBA00022475"/>
    </source>
</evidence>
<keyword evidence="3" id="KW-1003">Cell membrane</keyword>
<keyword evidence="6 8" id="KW-0472">Membrane</keyword>
<feature type="transmembrane region" description="Helical" evidence="8">
    <location>
        <begin position="81"/>
        <end position="105"/>
    </location>
</feature>
<evidence type="ECO:0000256" key="7">
    <source>
        <dbReference type="ARBA" id="ARBA00023170"/>
    </source>
</evidence>
<keyword evidence="10" id="KW-1185">Reference proteome</keyword>
<evidence type="ECO:0000313" key="10">
    <source>
        <dbReference type="Proteomes" id="UP001642540"/>
    </source>
</evidence>
<feature type="transmembrane region" description="Helical" evidence="8">
    <location>
        <begin position="361"/>
        <end position="382"/>
    </location>
</feature>
<evidence type="ECO:0008006" key="11">
    <source>
        <dbReference type="Google" id="ProtNLM"/>
    </source>
</evidence>
<organism evidence="9 10">
    <name type="scientific">Orchesella dallaii</name>
    <dbReference type="NCBI Taxonomy" id="48710"/>
    <lineage>
        <taxon>Eukaryota</taxon>
        <taxon>Metazoa</taxon>
        <taxon>Ecdysozoa</taxon>
        <taxon>Arthropoda</taxon>
        <taxon>Hexapoda</taxon>
        <taxon>Collembola</taxon>
        <taxon>Entomobryomorpha</taxon>
        <taxon>Entomobryoidea</taxon>
        <taxon>Orchesellidae</taxon>
        <taxon>Orchesellinae</taxon>
        <taxon>Orchesella</taxon>
    </lineage>
</organism>
<evidence type="ECO:0000256" key="5">
    <source>
        <dbReference type="ARBA" id="ARBA00022989"/>
    </source>
</evidence>
<dbReference type="InterPro" id="IPR009318">
    <property type="entry name" value="Gustatory_rcpt"/>
</dbReference>
<feature type="transmembrane region" description="Helical" evidence="8">
    <location>
        <begin position="117"/>
        <end position="139"/>
    </location>
</feature>
<feature type="transmembrane region" description="Helical" evidence="8">
    <location>
        <begin position="328"/>
        <end position="349"/>
    </location>
</feature>
<keyword evidence="7" id="KW-0675">Receptor</keyword>
<keyword evidence="5 8" id="KW-1133">Transmembrane helix</keyword>
<dbReference type="PANTHER" id="PTHR21421:SF29">
    <property type="entry name" value="GUSTATORY RECEPTOR 5A FOR TREHALOSE-RELATED"/>
    <property type="match status" value="1"/>
</dbReference>
<gene>
    <name evidence="9" type="ORF">ODALV1_LOCUS8492</name>
</gene>
<evidence type="ECO:0000256" key="2">
    <source>
        <dbReference type="ARBA" id="ARBA00005327"/>
    </source>
</evidence>
<dbReference type="EMBL" id="CAXLJM020000026">
    <property type="protein sequence ID" value="CAL8093411.1"/>
    <property type="molecule type" value="Genomic_DNA"/>
</dbReference>
<evidence type="ECO:0000256" key="4">
    <source>
        <dbReference type="ARBA" id="ARBA00022692"/>
    </source>
</evidence>
<reference evidence="9 10" key="1">
    <citation type="submission" date="2024-08" db="EMBL/GenBank/DDBJ databases">
        <authorList>
            <person name="Cucini C."/>
            <person name="Frati F."/>
        </authorList>
    </citation>
    <scope>NUCLEOTIDE SEQUENCE [LARGE SCALE GENOMIC DNA]</scope>
</reference>
<comment type="caution">
    <text evidence="9">The sequence shown here is derived from an EMBL/GenBank/DDBJ whole genome shotgun (WGS) entry which is preliminary data.</text>
</comment>
<keyword evidence="4 8" id="KW-0812">Transmembrane</keyword>
<dbReference type="PANTHER" id="PTHR21421">
    <property type="entry name" value="GUSTATORY RECEPTOR"/>
    <property type="match status" value="1"/>
</dbReference>